<evidence type="ECO:0000313" key="6">
    <source>
        <dbReference type="RefSeq" id="XP_015510118.1"/>
    </source>
</evidence>
<dbReference type="GO" id="GO:0043083">
    <property type="term" value="C:synaptic cleft"/>
    <property type="evidence" value="ECO:0007669"/>
    <property type="project" value="UniProtKB-SubCell"/>
</dbReference>
<dbReference type="GeneID" id="107217213"/>
<organism evidence="6">
    <name type="scientific">Neodiprion lecontei</name>
    <name type="common">Redheaded pine sawfly</name>
    <dbReference type="NCBI Taxonomy" id="441921"/>
    <lineage>
        <taxon>Eukaryota</taxon>
        <taxon>Metazoa</taxon>
        <taxon>Ecdysozoa</taxon>
        <taxon>Arthropoda</taxon>
        <taxon>Hexapoda</taxon>
        <taxon>Insecta</taxon>
        <taxon>Pterygota</taxon>
        <taxon>Neoptera</taxon>
        <taxon>Endopterygota</taxon>
        <taxon>Hymenoptera</taxon>
        <taxon>Tenthredinoidea</taxon>
        <taxon>Diprionidae</taxon>
        <taxon>Diprioninae</taxon>
        <taxon>Neodiprion</taxon>
    </lineage>
</organism>
<dbReference type="InParanoid" id="A0A6J0B8Z2"/>
<dbReference type="OrthoDB" id="5946508at2759"/>
<dbReference type="PANTHER" id="PTHR28052">
    <property type="entry name" value="UPF0545 PROTEIN C22ORF39"/>
    <property type="match status" value="1"/>
</dbReference>
<dbReference type="AlphaFoldDB" id="A0A6J0B8Z2"/>
<accession>A0A6J0B8Z2</accession>
<keyword evidence="5" id="KW-1185">Reference proteome</keyword>
<comment type="similarity">
    <text evidence="1">Belongs to the UPF0545 family.</text>
</comment>
<dbReference type="RefSeq" id="XP_015510118.1">
    <property type="nucleotide sequence ID" value="XM_015654632.2"/>
</dbReference>
<dbReference type="Pfam" id="PF11326">
    <property type="entry name" value="PANTS-like"/>
    <property type="match status" value="1"/>
</dbReference>
<evidence type="ECO:0000256" key="3">
    <source>
        <dbReference type="ARBA" id="ARBA00044072"/>
    </source>
</evidence>
<name>A0A6J0B8Z2_NEOLC</name>
<protein>
    <recommendedName>
        <fullName evidence="3">Synaptic plasticity regulator PANTS</fullName>
    </recommendedName>
    <alternativeName>
        <fullName evidence="4">Plasticity-associated neural transcript short</fullName>
    </alternativeName>
</protein>
<dbReference type="PANTHER" id="PTHR28052:SF1">
    <property type="entry name" value="UPF0545 PROTEIN C22ORF39"/>
    <property type="match status" value="1"/>
</dbReference>
<dbReference type="InterPro" id="IPR021475">
    <property type="entry name" value="Pants/Emi1-like"/>
</dbReference>
<comment type="subcellular location">
    <subcellularLocation>
        <location evidence="2">Synaptic cleft</location>
    </subcellularLocation>
</comment>
<evidence type="ECO:0000256" key="2">
    <source>
        <dbReference type="ARBA" id="ARBA00043942"/>
    </source>
</evidence>
<gene>
    <name evidence="6" type="primary">LOC107217213</name>
</gene>
<dbReference type="KEGG" id="nlo:107217213"/>
<evidence type="ECO:0000256" key="4">
    <source>
        <dbReference type="ARBA" id="ARBA00044235"/>
    </source>
</evidence>
<dbReference type="Proteomes" id="UP000829291">
    <property type="component" value="Chromosome 5"/>
</dbReference>
<reference evidence="6" key="1">
    <citation type="submission" date="2025-08" db="UniProtKB">
        <authorList>
            <consortium name="RefSeq"/>
        </authorList>
    </citation>
    <scope>IDENTIFICATION</scope>
    <source>
        <tissue evidence="6">Thorax and Abdomen</tissue>
    </source>
</reference>
<evidence type="ECO:0000256" key="1">
    <source>
        <dbReference type="ARBA" id="ARBA00006412"/>
    </source>
</evidence>
<dbReference type="FunCoup" id="A0A6J0B8Z2">
    <property type="interactions" value="54"/>
</dbReference>
<proteinExistence type="inferred from homology"/>
<evidence type="ECO:0000313" key="5">
    <source>
        <dbReference type="Proteomes" id="UP000829291"/>
    </source>
</evidence>
<sequence length="137" mass="16267">MITTIPEVRPCFVYDAEFSECSSFRGRFQQYFVHGQYLDCQQWKIDYKNCQLWTSIQDETAFESLIESEEKRRTDRLRPHYANTTWKKRNAPPEDWNKPLPEWFNKINENSYLGIKADELKSGAEPVLEKKDSCSIS</sequence>